<dbReference type="OrthoDB" id="8201432at2"/>
<dbReference type="Gene3D" id="1.10.443.10">
    <property type="entry name" value="Intergrase catalytic core"/>
    <property type="match status" value="1"/>
</dbReference>
<dbReference type="GO" id="GO:0015074">
    <property type="term" value="P:DNA integration"/>
    <property type="evidence" value="ECO:0007669"/>
    <property type="project" value="UniProtKB-KW"/>
</dbReference>
<dbReference type="InterPro" id="IPR002104">
    <property type="entry name" value="Integrase_catalytic"/>
</dbReference>
<dbReference type="CDD" id="cd00796">
    <property type="entry name" value="INT_Rci_Hp1_C"/>
    <property type="match status" value="1"/>
</dbReference>
<dbReference type="PANTHER" id="PTHR30349:SF88">
    <property type="entry name" value="BLL1584 PROTEIN"/>
    <property type="match status" value="1"/>
</dbReference>
<accession>A0A560CXM3</accession>
<proteinExistence type="predicted"/>
<sequence length="368" mass="41931">MARPRREEPVLKKRENGIWYATWYDGGLKRERRQSLDTRDHAAAAIKFAEFLVKGPDDPRVRPSVPGLSKPTVEQVLDWYEKDHVNAAEGPVAKERQRYAIAALKSFFRDRQIADVDIELSRSYRVARLKGLVGERGRCVGVATVRRELGVLVAAANHARAWKRIGHDEMPSVELPTEAGAHEKKPWLTKASIRLALEKAEGDLRDFILFAYYWGSRRQAIEQLRKGQIDLQHGTVDLHPPGARRTKKRKPVVPIYPEVRPALERRLTAAKDYLFPARSHQAGRDYADFYDAFKTLCDRHEIKAVDAVDDVPWPHLLRHSRATHMLMDGESLYKVAKLLGDTVATVERVYGHHSVEFLATQSNVEEVA</sequence>
<evidence type="ECO:0000256" key="1">
    <source>
        <dbReference type="ARBA" id="ARBA00022908"/>
    </source>
</evidence>
<dbReference type="SUPFAM" id="SSF56349">
    <property type="entry name" value="DNA breaking-rejoining enzymes"/>
    <property type="match status" value="1"/>
</dbReference>
<evidence type="ECO:0000259" key="3">
    <source>
        <dbReference type="PROSITE" id="PS51898"/>
    </source>
</evidence>
<dbReference type="EMBL" id="VITK01000019">
    <property type="protein sequence ID" value="TWA89605.1"/>
    <property type="molecule type" value="Genomic_DNA"/>
</dbReference>
<evidence type="ECO:0000313" key="4">
    <source>
        <dbReference type="EMBL" id="TWA89605.1"/>
    </source>
</evidence>
<evidence type="ECO:0000313" key="5">
    <source>
        <dbReference type="Proteomes" id="UP000319949"/>
    </source>
</evidence>
<evidence type="ECO:0000256" key="2">
    <source>
        <dbReference type="ARBA" id="ARBA00023172"/>
    </source>
</evidence>
<organism evidence="4 5">
    <name type="scientific">Bradyrhizobium stylosanthis</name>
    <dbReference type="NCBI Taxonomy" id="1803665"/>
    <lineage>
        <taxon>Bacteria</taxon>
        <taxon>Pseudomonadati</taxon>
        <taxon>Pseudomonadota</taxon>
        <taxon>Alphaproteobacteria</taxon>
        <taxon>Hyphomicrobiales</taxon>
        <taxon>Nitrobacteraceae</taxon>
        <taxon>Bradyrhizobium</taxon>
    </lineage>
</organism>
<dbReference type="RefSeq" id="WP_145670212.1">
    <property type="nucleotide sequence ID" value="NZ_VITK01000019.1"/>
</dbReference>
<dbReference type="AlphaFoldDB" id="A0A560CXM3"/>
<feature type="domain" description="Tyr recombinase" evidence="3">
    <location>
        <begin position="183"/>
        <end position="363"/>
    </location>
</feature>
<comment type="caution">
    <text evidence="4">The sequence shown here is derived from an EMBL/GenBank/DDBJ whole genome shotgun (WGS) entry which is preliminary data.</text>
</comment>
<dbReference type="GO" id="GO:0003677">
    <property type="term" value="F:DNA binding"/>
    <property type="evidence" value="ECO:0007669"/>
    <property type="project" value="InterPro"/>
</dbReference>
<dbReference type="PANTHER" id="PTHR30349">
    <property type="entry name" value="PHAGE INTEGRASE-RELATED"/>
    <property type="match status" value="1"/>
</dbReference>
<name>A0A560CXM3_9BRAD</name>
<gene>
    <name evidence="4" type="ORF">FBZ96_11973</name>
</gene>
<dbReference type="InterPro" id="IPR013762">
    <property type="entry name" value="Integrase-like_cat_sf"/>
</dbReference>
<dbReference type="InterPro" id="IPR050090">
    <property type="entry name" value="Tyrosine_recombinase_XerCD"/>
</dbReference>
<dbReference type="GO" id="GO:0006310">
    <property type="term" value="P:DNA recombination"/>
    <property type="evidence" value="ECO:0007669"/>
    <property type="project" value="UniProtKB-KW"/>
</dbReference>
<dbReference type="PROSITE" id="PS51898">
    <property type="entry name" value="TYR_RECOMBINASE"/>
    <property type="match status" value="1"/>
</dbReference>
<dbReference type="Pfam" id="PF00589">
    <property type="entry name" value="Phage_integrase"/>
    <property type="match status" value="1"/>
</dbReference>
<keyword evidence="2" id="KW-0233">DNA recombination</keyword>
<reference evidence="4 5" key="1">
    <citation type="submission" date="2019-06" db="EMBL/GenBank/DDBJ databases">
        <title>Genomic Encyclopedia of Type Strains, Phase IV (KMG-V): Genome sequencing to study the core and pangenomes of soil and plant-associated prokaryotes.</title>
        <authorList>
            <person name="Whitman W."/>
        </authorList>
    </citation>
    <scope>NUCLEOTIDE SEQUENCE [LARGE SCALE GENOMIC DNA]</scope>
    <source>
        <strain evidence="4 5">BR 510</strain>
    </source>
</reference>
<keyword evidence="1" id="KW-0229">DNA integration</keyword>
<keyword evidence="5" id="KW-1185">Reference proteome</keyword>
<dbReference type="Proteomes" id="UP000319949">
    <property type="component" value="Unassembled WGS sequence"/>
</dbReference>
<protein>
    <submittedName>
        <fullName evidence="4">Phage integrase family protein</fullName>
    </submittedName>
</protein>
<dbReference type="InterPro" id="IPR011010">
    <property type="entry name" value="DNA_brk_join_enz"/>
</dbReference>